<keyword evidence="3" id="KW-1185">Reference proteome</keyword>
<sequence length="125" mass="13916">MRKPELVSKPVVREAPAEYDAADKQHDAAEKLSSSTATAEPTRGVTIEYQRAQAKAMQQYFRELNAQKAAEKAQVFGWTKKNEIGNGRWVMFGFAVGLLTEYATGVDFIDQLKMIVSFLGIADLE</sequence>
<reference evidence="2 3" key="1">
    <citation type="journal article" date="2024" name="Nat. Commun.">
        <title>Phylogenomics reveals the evolutionary origins of lichenization in chlorophyte algae.</title>
        <authorList>
            <person name="Puginier C."/>
            <person name="Libourel C."/>
            <person name="Otte J."/>
            <person name="Skaloud P."/>
            <person name="Haon M."/>
            <person name="Grisel S."/>
            <person name="Petersen M."/>
            <person name="Berrin J.G."/>
            <person name="Delaux P.M."/>
            <person name="Dal Grande F."/>
            <person name="Keller J."/>
        </authorList>
    </citation>
    <scope>NUCLEOTIDE SEQUENCE [LARGE SCALE GENOMIC DNA]</scope>
    <source>
        <strain evidence="2 3">SAG 245.80</strain>
    </source>
</reference>
<evidence type="ECO:0000313" key="3">
    <source>
        <dbReference type="Proteomes" id="UP001445335"/>
    </source>
</evidence>
<evidence type="ECO:0000256" key="1">
    <source>
        <dbReference type="SAM" id="MobiDB-lite"/>
    </source>
</evidence>
<evidence type="ECO:0000313" key="2">
    <source>
        <dbReference type="EMBL" id="KAK9836300.1"/>
    </source>
</evidence>
<dbReference type="Gene3D" id="1.10.3460.10">
    <property type="entry name" value="Chlorophyll a/b binding protein domain"/>
    <property type="match status" value="1"/>
</dbReference>
<protein>
    <recommendedName>
        <fullName evidence="4">High light inducible protein</fullName>
    </recommendedName>
</protein>
<dbReference type="Proteomes" id="UP001445335">
    <property type="component" value="Unassembled WGS sequence"/>
</dbReference>
<dbReference type="AlphaFoldDB" id="A0AAW1RRP2"/>
<accession>A0AAW1RRP2</accession>
<proteinExistence type="predicted"/>
<evidence type="ECO:0008006" key="4">
    <source>
        <dbReference type="Google" id="ProtNLM"/>
    </source>
</evidence>
<gene>
    <name evidence="2" type="ORF">WJX81_003407</name>
</gene>
<organism evidence="2 3">
    <name type="scientific">Elliptochloris bilobata</name>
    <dbReference type="NCBI Taxonomy" id="381761"/>
    <lineage>
        <taxon>Eukaryota</taxon>
        <taxon>Viridiplantae</taxon>
        <taxon>Chlorophyta</taxon>
        <taxon>core chlorophytes</taxon>
        <taxon>Trebouxiophyceae</taxon>
        <taxon>Trebouxiophyceae incertae sedis</taxon>
        <taxon>Elliptochloris clade</taxon>
        <taxon>Elliptochloris</taxon>
    </lineage>
</organism>
<comment type="caution">
    <text evidence="2">The sequence shown here is derived from an EMBL/GenBank/DDBJ whole genome shotgun (WGS) entry which is preliminary data.</text>
</comment>
<dbReference type="EMBL" id="JALJOU010000025">
    <property type="protein sequence ID" value="KAK9836300.1"/>
    <property type="molecule type" value="Genomic_DNA"/>
</dbReference>
<name>A0AAW1RRP2_9CHLO</name>
<dbReference type="SUPFAM" id="SSF103511">
    <property type="entry name" value="Chlorophyll a-b binding protein"/>
    <property type="match status" value="1"/>
</dbReference>
<feature type="region of interest" description="Disordered" evidence="1">
    <location>
        <begin position="16"/>
        <end position="39"/>
    </location>
</feature>
<feature type="compositionally biased region" description="Basic and acidic residues" evidence="1">
    <location>
        <begin position="16"/>
        <end position="30"/>
    </location>
</feature>